<dbReference type="AlphaFoldDB" id="A0AAV5KPK4"/>
<protein>
    <submittedName>
        <fullName evidence="1">Uncharacterized protein</fullName>
    </submittedName>
</protein>
<comment type="caution">
    <text evidence="1">The sequence shown here is derived from an EMBL/GenBank/DDBJ whole genome shotgun (WGS) entry which is preliminary data.</text>
</comment>
<proteinExistence type="predicted"/>
<evidence type="ECO:0000313" key="1">
    <source>
        <dbReference type="EMBL" id="GKV26529.1"/>
    </source>
</evidence>
<evidence type="ECO:0000313" key="2">
    <source>
        <dbReference type="Proteomes" id="UP001054252"/>
    </source>
</evidence>
<keyword evidence="2" id="KW-1185">Reference proteome</keyword>
<name>A0AAV5KPK4_9ROSI</name>
<gene>
    <name evidence="1" type="ORF">SLEP1_g35816</name>
</gene>
<dbReference type="Proteomes" id="UP001054252">
    <property type="component" value="Unassembled WGS sequence"/>
</dbReference>
<organism evidence="1 2">
    <name type="scientific">Rubroshorea leprosula</name>
    <dbReference type="NCBI Taxonomy" id="152421"/>
    <lineage>
        <taxon>Eukaryota</taxon>
        <taxon>Viridiplantae</taxon>
        <taxon>Streptophyta</taxon>
        <taxon>Embryophyta</taxon>
        <taxon>Tracheophyta</taxon>
        <taxon>Spermatophyta</taxon>
        <taxon>Magnoliopsida</taxon>
        <taxon>eudicotyledons</taxon>
        <taxon>Gunneridae</taxon>
        <taxon>Pentapetalae</taxon>
        <taxon>rosids</taxon>
        <taxon>malvids</taxon>
        <taxon>Malvales</taxon>
        <taxon>Dipterocarpaceae</taxon>
        <taxon>Rubroshorea</taxon>
    </lineage>
</organism>
<reference evidence="1 2" key="1">
    <citation type="journal article" date="2021" name="Commun. Biol.">
        <title>The genome of Shorea leprosula (Dipterocarpaceae) highlights the ecological relevance of drought in aseasonal tropical rainforests.</title>
        <authorList>
            <person name="Ng K.K.S."/>
            <person name="Kobayashi M.J."/>
            <person name="Fawcett J.A."/>
            <person name="Hatakeyama M."/>
            <person name="Paape T."/>
            <person name="Ng C.H."/>
            <person name="Ang C.C."/>
            <person name="Tnah L.H."/>
            <person name="Lee C.T."/>
            <person name="Nishiyama T."/>
            <person name="Sese J."/>
            <person name="O'Brien M.J."/>
            <person name="Copetti D."/>
            <person name="Mohd Noor M.I."/>
            <person name="Ong R.C."/>
            <person name="Putra M."/>
            <person name="Sireger I.Z."/>
            <person name="Indrioko S."/>
            <person name="Kosugi Y."/>
            <person name="Izuno A."/>
            <person name="Isagi Y."/>
            <person name="Lee S.L."/>
            <person name="Shimizu K.K."/>
        </authorList>
    </citation>
    <scope>NUCLEOTIDE SEQUENCE [LARGE SCALE GENOMIC DNA]</scope>
    <source>
        <strain evidence="1">214</strain>
    </source>
</reference>
<accession>A0AAV5KPK4</accession>
<sequence>MLFRPAPNFFAAQSVFLSAGMESIFGQIFARAMMNQGKLDGED</sequence>
<dbReference type="EMBL" id="BPVZ01000072">
    <property type="protein sequence ID" value="GKV26529.1"/>
    <property type="molecule type" value="Genomic_DNA"/>
</dbReference>